<sequence length="179" mass="19058">MRNIFFIITIVFATSSLQAQVGIERENETPIVRGDGIMDFPSPAIKGILLPRVAETTNVPVAGGALAFNVATQMVEIYHPGNNAWVSMTEPGGANVPTQTQNGMFQESASNGTLITAGTVTNSNPPEGVLVLESDDKALILPQVENAALLPSPEAGMICYDMTTKSIAVYNGSVWSFWN</sequence>
<protein>
    <submittedName>
        <fullName evidence="1">Uncharacterized protein</fullName>
    </submittedName>
</protein>
<evidence type="ECO:0000313" key="2">
    <source>
        <dbReference type="Proteomes" id="UP001152599"/>
    </source>
</evidence>
<dbReference type="EMBL" id="JANCMU010000009">
    <property type="protein sequence ID" value="MDG4947017.1"/>
    <property type="molecule type" value="Genomic_DNA"/>
</dbReference>
<dbReference type="AlphaFoldDB" id="A0A9X4N075"/>
<proteinExistence type="predicted"/>
<dbReference type="RefSeq" id="WP_304421285.1">
    <property type="nucleotide sequence ID" value="NZ_JANCMU010000009.1"/>
</dbReference>
<organism evidence="1 2">
    <name type="scientific">Profundicola chukchiensis</name>
    <dbReference type="NCBI Taxonomy" id="2961959"/>
    <lineage>
        <taxon>Bacteria</taxon>
        <taxon>Pseudomonadati</taxon>
        <taxon>Bacteroidota</taxon>
        <taxon>Flavobacteriia</taxon>
        <taxon>Flavobacteriales</taxon>
        <taxon>Weeksellaceae</taxon>
        <taxon>Profundicola</taxon>
    </lineage>
</organism>
<evidence type="ECO:0000313" key="1">
    <source>
        <dbReference type="EMBL" id="MDG4947017.1"/>
    </source>
</evidence>
<name>A0A9X4N075_9FLAO</name>
<comment type="caution">
    <text evidence="1">The sequence shown here is derived from an EMBL/GenBank/DDBJ whole genome shotgun (WGS) entry which is preliminary data.</text>
</comment>
<gene>
    <name evidence="1" type="ORF">NMK71_11400</name>
</gene>
<accession>A0A9X4N075</accession>
<reference evidence="1" key="1">
    <citation type="submission" date="2022-07" db="EMBL/GenBank/DDBJ databases">
        <title>Description and genome-wide analysis of Profundicola chukchiensis gen. nov., sp. nov., marine bacteria isolated from bottom sediments of the Chukchi Sea.</title>
        <authorList>
            <person name="Romanenko L."/>
            <person name="Otstavnykh N."/>
            <person name="Kurilenko V."/>
            <person name="Eremeev V."/>
            <person name="Velansky P."/>
            <person name="Mikhailov V."/>
            <person name="Isaeva M."/>
        </authorList>
    </citation>
    <scope>NUCLEOTIDE SEQUENCE</scope>
    <source>
        <strain evidence="1">KMM 9713</strain>
    </source>
</reference>
<keyword evidence="2" id="KW-1185">Reference proteome</keyword>
<dbReference type="Proteomes" id="UP001152599">
    <property type="component" value="Unassembled WGS sequence"/>
</dbReference>